<feature type="compositionally biased region" description="Low complexity" evidence="1">
    <location>
        <begin position="213"/>
        <end position="235"/>
    </location>
</feature>
<keyword evidence="3" id="KW-1185">Reference proteome</keyword>
<organism evidence="2 3">
    <name type="scientific">Shewanella denitrificans (strain OS217 / ATCC BAA-1090 / DSM 15013)</name>
    <dbReference type="NCBI Taxonomy" id="318161"/>
    <lineage>
        <taxon>Bacteria</taxon>
        <taxon>Pseudomonadati</taxon>
        <taxon>Pseudomonadota</taxon>
        <taxon>Gammaproteobacteria</taxon>
        <taxon>Alteromonadales</taxon>
        <taxon>Shewanellaceae</taxon>
        <taxon>Shewanella</taxon>
    </lineage>
</organism>
<evidence type="ECO:0000256" key="1">
    <source>
        <dbReference type="SAM" id="MobiDB-lite"/>
    </source>
</evidence>
<proteinExistence type="predicted"/>
<feature type="region of interest" description="Disordered" evidence="1">
    <location>
        <begin position="193"/>
        <end position="243"/>
    </location>
</feature>
<evidence type="ECO:0000313" key="2">
    <source>
        <dbReference type="EMBL" id="ABE56420.1"/>
    </source>
</evidence>
<dbReference type="AlphaFoldDB" id="Q12JF6"/>
<dbReference type="STRING" id="318161.Sden_3144"/>
<dbReference type="OrthoDB" id="5894713at2"/>
<accession>Q12JF6</accession>
<gene>
    <name evidence="2" type="ordered locus">Sden_3144</name>
</gene>
<dbReference type="Proteomes" id="UP000001982">
    <property type="component" value="Chromosome"/>
</dbReference>
<dbReference type="KEGG" id="sdn:Sden_3144"/>
<feature type="region of interest" description="Disordered" evidence="1">
    <location>
        <begin position="101"/>
        <end position="122"/>
    </location>
</feature>
<reference evidence="2 3" key="1">
    <citation type="submission" date="2006-03" db="EMBL/GenBank/DDBJ databases">
        <title>Complete sequence of Shewanella denitrificans OS217.</title>
        <authorList>
            <consortium name="US DOE Joint Genome Institute"/>
            <person name="Copeland A."/>
            <person name="Lucas S."/>
            <person name="Lapidus A."/>
            <person name="Barry K."/>
            <person name="Detter J.C."/>
            <person name="Glavina del Rio T."/>
            <person name="Hammon N."/>
            <person name="Israni S."/>
            <person name="Dalin E."/>
            <person name="Tice H."/>
            <person name="Pitluck S."/>
            <person name="Brettin T."/>
            <person name="Bruce D."/>
            <person name="Han C."/>
            <person name="Tapia R."/>
            <person name="Gilna P."/>
            <person name="Kiss H."/>
            <person name="Schmutz J."/>
            <person name="Larimer F."/>
            <person name="Land M."/>
            <person name="Hauser L."/>
            <person name="Kyrpides N."/>
            <person name="Lykidis A."/>
            <person name="Richardson P."/>
        </authorList>
    </citation>
    <scope>NUCLEOTIDE SEQUENCE [LARGE SCALE GENOMIC DNA]</scope>
    <source>
        <strain evidence="3">OS217 / ATCC BAA-1090 / DSM 15013</strain>
    </source>
</reference>
<dbReference type="EMBL" id="CP000302">
    <property type="protein sequence ID" value="ABE56420.1"/>
    <property type="molecule type" value="Genomic_DNA"/>
</dbReference>
<name>Q12JF6_SHEDO</name>
<evidence type="ECO:0000313" key="3">
    <source>
        <dbReference type="Proteomes" id="UP000001982"/>
    </source>
</evidence>
<dbReference type="RefSeq" id="WP_011497565.1">
    <property type="nucleotide sequence ID" value="NC_007954.1"/>
</dbReference>
<feature type="compositionally biased region" description="Low complexity" evidence="1">
    <location>
        <begin position="109"/>
        <end position="122"/>
    </location>
</feature>
<sequence length="243" mass="26804">MDPIDSNEQSTVHLANYIGQQGKDSQAKVGSQLVYDRKQAMKNLAEMTMPVDTHAMMVNVDDVIAGAMQTINDSLKLSSQHIDLARQRLMQAHPALKQAYDPEVPSPLSATSETQDTSSTSTAMDEFNQHLLNELDKDTKDYQKQVLATHDTQQQQAMAKQEEINSVAENMQQELLAQQQAYQQHIMAQVSHSSVPVVAPKADQEQSQHGQMTTPQAEEQTETPSSESAQAASSSLKPADEEK</sequence>
<protein>
    <submittedName>
        <fullName evidence="2">Uncharacterized protein</fullName>
    </submittedName>
</protein>
<dbReference type="HOGENOM" id="CLU_1141962_0_0_6"/>